<accession>A0A5K3FXA2</accession>
<name>A0A5K3FXA2_MESCO</name>
<reference evidence="1" key="1">
    <citation type="submission" date="2019-11" db="UniProtKB">
        <authorList>
            <consortium name="WormBaseParasite"/>
        </authorList>
    </citation>
    <scope>IDENTIFICATION</scope>
</reference>
<evidence type="ECO:0000313" key="1">
    <source>
        <dbReference type="WBParaSite" id="MCU_012801-RA"/>
    </source>
</evidence>
<organism evidence="1">
    <name type="scientific">Mesocestoides corti</name>
    <name type="common">Flatworm</name>
    <dbReference type="NCBI Taxonomy" id="53468"/>
    <lineage>
        <taxon>Eukaryota</taxon>
        <taxon>Metazoa</taxon>
        <taxon>Spiralia</taxon>
        <taxon>Lophotrochozoa</taxon>
        <taxon>Platyhelminthes</taxon>
        <taxon>Cestoda</taxon>
        <taxon>Eucestoda</taxon>
        <taxon>Cyclophyllidea</taxon>
        <taxon>Mesocestoididae</taxon>
        <taxon>Mesocestoides</taxon>
    </lineage>
</organism>
<dbReference type="AlphaFoldDB" id="A0A5K3FXA2"/>
<proteinExistence type="predicted"/>
<protein>
    <submittedName>
        <fullName evidence="1">Ovule protein</fullName>
    </submittedName>
</protein>
<dbReference type="WBParaSite" id="MCU_012801-RA">
    <property type="protein sequence ID" value="MCU_012801-RA"/>
    <property type="gene ID" value="MCU_012801"/>
</dbReference>
<sequence>LASDWSIKPVLLYPSFSYLGSGILQWRRIRVQTYWTLAPVNPLSLCDPITQKDTYEE</sequence>